<accession>A0ABU7I804</accession>
<protein>
    <recommendedName>
        <fullName evidence="5">Intradiol ring-cleavage dioxygenases domain-containing protein</fullName>
    </recommendedName>
</protein>
<dbReference type="PANTHER" id="PTHR33711:SF10">
    <property type="entry name" value="INTRADIOL RING-CLEAVAGE DIOXYGENASES DOMAIN-CONTAINING PROTEIN"/>
    <property type="match status" value="1"/>
</dbReference>
<evidence type="ECO:0000313" key="7">
    <source>
        <dbReference type="Proteomes" id="UP001336835"/>
    </source>
</evidence>
<name>A0ABU7I804_9SPHI</name>
<comment type="caution">
    <text evidence="6">The sequence shown here is derived from an EMBL/GenBank/DDBJ whole genome shotgun (WGS) entry which is preliminary data.</text>
</comment>
<feature type="signal peptide" evidence="4">
    <location>
        <begin position="1"/>
        <end position="24"/>
    </location>
</feature>
<feature type="domain" description="Intradiol ring-cleavage dioxygenases" evidence="5">
    <location>
        <begin position="58"/>
        <end position="176"/>
    </location>
</feature>
<keyword evidence="7" id="KW-1185">Reference proteome</keyword>
<feature type="chain" id="PRO_5045726680" description="Intradiol ring-cleavage dioxygenases domain-containing protein" evidence="4">
    <location>
        <begin position="25"/>
        <end position="400"/>
    </location>
</feature>
<dbReference type="InterPro" id="IPR015889">
    <property type="entry name" value="Intradiol_dOase_core"/>
</dbReference>
<dbReference type="Proteomes" id="UP001336835">
    <property type="component" value="Unassembled WGS sequence"/>
</dbReference>
<evidence type="ECO:0000313" key="6">
    <source>
        <dbReference type="EMBL" id="MEE1945602.1"/>
    </source>
</evidence>
<evidence type="ECO:0000259" key="5">
    <source>
        <dbReference type="Pfam" id="PF00775"/>
    </source>
</evidence>
<dbReference type="InterPro" id="IPR000627">
    <property type="entry name" value="Intradiol_dOase_C"/>
</dbReference>
<evidence type="ECO:0000256" key="2">
    <source>
        <dbReference type="ARBA" id="ARBA00022964"/>
    </source>
</evidence>
<dbReference type="PANTHER" id="PTHR33711">
    <property type="entry name" value="DIOXYGENASE, PUTATIVE (AFU_ORTHOLOGUE AFUA_2G02910)-RELATED"/>
    <property type="match status" value="1"/>
</dbReference>
<comment type="similarity">
    <text evidence="1">Belongs to the intradiol ring-cleavage dioxygenase family.</text>
</comment>
<keyword evidence="3" id="KW-0560">Oxidoreductase</keyword>
<organism evidence="6 7">
    <name type="scientific">Pedobacter albus</name>
    <dbReference type="NCBI Taxonomy" id="3113905"/>
    <lineage>
        <taxon>Bacteria</taxon>
        <taxon>Pseudomonadati</taxon>
        <taxon>Bacteroidota</taxon>
        <taxon>Sphingobacteriia</taxon>
        <taxon>Sphingobacteriales</taxon>
        <taxon>Sphingobacteriaceae</taxon>
        <taxon>Pedobacter</taxon>
    </lineage>
</organism>
<dbReference type="RefSeq" id="WP_330107943.1">
    <property type="nucleotide sequence ID" value="NZ_JAZDQT010000002.1"/>
</dbReference>
<keyword evidence="2" id="KW-0223">Dioxygenase</keyword>
<dbReference type="SUPFAM" id="SSF49482">
    <property type="entry name" value="Aromatic compound dioxygenase"/>
    <property type="match status" value="1"/>
</dbReference>
<dbReference type="InterPro" id="IPR050770">
    <property type="entry name" value="Intradiol_RC_Dioxygenase"/>
</dbReference>
<dbReference type="Pfam" id="PF00775">
    <property type="entry name" value="Dioxygenase_C"/>
    <property type="match status" value="1"/>
</dbReference>
<dbReference type="EMBL" id="JAZDQT010000002">
    <property type="protein sequence ID" value="MEE1945602.1"/>
    <property type="molecule type" value="Genomic_DNA"/>
</dbReference>
<proteinExistence type="inferred from homology"/>
<keyword evidence="4" id="KW-0732">Signal</keyword>
<evidence type="ECO:0000256" key="1">
    <source>
        <dbReference type="ARBA" id="ARBA00007825"/>
    </source>
</evidence>
<sequence>MFQHNFFGYVLALAGLLTFQSCNGQNTSPNSKKDKTIGGFCDGCELLYVGMPTQIKAVDTSTGWHEKGQKLLVTGTVYQLDGQTPAANVILYYWQTDNNGYYSPKPNLDKRAKRHGHIRGWVKTDAKGKYSIYTIRPAPYPNDTMPAHIHLAVKEPHISQEYYIDELVFDDDPLLTGKKRKLLENRGGSGVVRILLKDQLQVAVHNIVLGLHIPNYPQQVKQQLNSGLAIGEDSPSFTPFHAWGPDKGTTTCPVCKYGRYQGLLYFVGDAPNWDDIKKWLVFLEQQSQQRSKYLKVYFIYGNSKNYHKAGRQKELEQLGTSLRLQHLALTFVPALTDEKSEVALNKINPNAKNTFILYQHRNIVAKFIELEANPANFRLITNTLNQNKSEYNQLPEPIFH</sequence>
<gene>
    <name evidence="6" type="ORF">VRU48_10840</name>
</gene>
<dbReference type="CDD" id="cd00421">
    <property type="entry name" value="intradiol_dioxygenase"/>
    <property type="match status" value="1"/>
</dbReference>
<dbReference type="Gene3D" id="2.60.130.10">
    <property type="entry name" value="Aromatic compound dioxygenase"/>
    <property type="match status" value="1"/>
</dbReference>
<evidence type="ECO:0000256" key="3">
    <source>
        <dbReference type="ARBA" id="ARBA00023002"/>
    </source>
</evidence>
<reference evidence="6 7" key="1">
    <citation type="submission" date="2024-01" db="EMBL/GenBank/DDBJ databases">
        <title>Pedobacter sp. nov., isolated from fresh soil.</title>
        <authorList>
            <person name="Le N.T.T."/>
        </authorList>
    </citation>
    <scope>NUCLEOTIDE SEQUENCE [LARGE SCALE GENOMIC DNA]</scope>
    <source>
        <strain evidence="6 7">KR3-3</strain>
    </source>
</reference>
<evidence type="ECO:0000256" key="4">
    <source>
        <dbReference type="SAM" id="SignalP"/>
    </source>
</evidence>